<comment type="caution">
    <text evidence="2">The sequence shown here is derived from an EMBL/GenBank/DDBJ whole genome shotgun (WGS) entry which is preliminary data.</text>
</comment>
<feature type="compositionally biased region" description="Acidic residues" evidence="1">
    <location>
        <begin position="44"/>
        <end position="61"/>
    </location>
</feature>
<gene>
    <name evidence="2" type="ORF">TGAMA5MH_04235</name>
</gene>
<reference evidence="2 3" key="1">
    <citation type="submission" date="2017-02" db="EMBL/GenBank/DDBJ databases">
        <title>Genomes of Trichoderma spp. with biocontrol activity.</title>
        <authorList>
            <person name="Gardiner D."/>
            <person name="Kazan K."/>
            <person name="Vos C."/>
            <person name="Harvey P."/>
        </authorList>
    </citation>
    <scope>NUCLEOTIDE SEQUENCE [LARGE SCALE GENOMIC DNA]</scope>
    <source>
        <strain evidence="2 3">A5MH</strain>
    </source>
</reference>
<evidence type="ECO:0000256" key="1">
    <source>
        <dbReference type="SAM" id="MobiDB-lite"/>
    </source>
</evidence>
<feature type="compositionally biased region" description="Acidic residues" evidence="1">
    <location>
        <begin position="70"/>
        <end position="94"/>
    </location>
</feature>
<evidence type="ECO:0000313" key="2">
    <source>
        <dbReference type="EMBL" id="PNP43950.1"/>
    </source>
</evidence>
<feature type="region of interest" description="Disordered" evidence="1">
    <location>
        <begin position="1"/>
        <end position="94"/>
    </location>
</feature>
<organism evidence="2 3">
    <name type="scientific">Trichoderma gamsii</name>
    <dbReference type="NCBI Taxonomy" id="398673"/>
    <lineage>
        <taxon>Eukaryota</taxon>
        <taxon>Fungi</taxon>
        <taxon>Dikarya</taxon>
        <taxon>Ascomycota</taxon>
        <taxon>Pezizomycotina</taxon>
        <taxon>Sordariomycetes</taxon>
        <taxon>Hypocreomycetidae</taxon>
        <taxon>Hypocreales</taxon>
        <taxon>Hypocreaceae</taxon>
        <taxon>Trichoderma</taxon>
    </lineage>
</organism>
<sequence length="94" mass="10405">MPEDGNYAFRVMAESEEEHSQDEDVIFDVASEEGSTDDERGFEGDDEDSDDDIEDGNDEDSDSHINLSQAEDEGGGDLTEEDDEAIDMSEEVSF</sequence>
<proteinExistence type="predicted"/>
<name>A0A2K0TEK2_9HYPO</name>
<accession>A0A2K0TEK2</accession>
<dbReference type="OrthoDB" id="10652717at2759"/>
<dbReference type="AlphaFoldDB" id="A0A2K0TEK2"/>
<dbReference type="EMBL" id="MTYH01000036">
    <property type="protein sequence ID" value="PNP43950.1"/>
    <property type="molecule type" value="Genomic_DNA"/>
</dbReference>
<dbReference type="Proteomes" id="UP000236546">
    <property type="component" value="Unassembled WGS sequence"/>
</dbReference>
<evidence type="ECO:0000313" key="3">
    <source>
        <dbReference type="Proteomes" id="UP000236546"/>
    </source>
</evidence>
<protein>
    <submittedName>
        <fullName evidence="2">Uncharacterized protein</fullName>
    </submittedName>
</protein>
<feature type="compositionally biased region" description="Acidic residues" evidence="1">
    <location>
        <begin position="14"/>
        <end position="36"/>
    </location>
</feature>